<reference evidence="3" key="1">
    <citation type="submission" date="2020-01" db="EMBL/GenBank/DDBJ databases">
        <title>Genome Sequencing of Three Apophysomyces-Like Fungal Strains Confirms a Novel Fungal Genus in the Mucoromycota with divergent Burkholderia-like Endosymbiotic Bacteria.</title>
        <authorList>
            <person name="Stajich J.E."/>
            <person name="Macias A.M."/>
            <person name="Carter-House D."/>
            <person name="Lovett B."/>
            <person name="Kasson L.R."/>
            <person name="Berry K."/>
            <person name="Grigoriev I."/>
            <person name="Chang Y."/>
            <person name="Spatafora J."/>
            <person name="Kasson M.T."/>
        </authorList>
    </citation>
    <scope>NUCLEOTIDE SEQUENCE</scope>
    <source>
        <strain evidence="3">NRRL A-21654</strain>
    </source>
</reference>
<dbReference type="SUPFAM" id="SSF53474">
    <property type="entry name" value="alpha/beta-Hydrolases"/>
    <property type="match status" value="1"/>
</dbReference>
<dbReference type="InterPro" id="IPR029058">
    <property type="entry name" value="AB_hydrolase_fold"/>
</dbReference>
<dbReference type="OrthoDB" id="6495301at2759"/>
<dbReference type="InterPro" id="IPR049492">
    <property type="entry name" value="BD-FAE-like_dom"/>
</dbReference>
<comment type="caution">
    <text evidence="3">The sequence shown here is derived from an EMBL/GenBank/DDBJ whole genome shotgun (WGS) entry which is preliminary data.</text>
</comment>
<dbReference type="EMBL" id="JABAYA010000067">
    <property type="protein sequence ID" value="KAF7727000.1"/>
    <property type="molecule type" value="Genomic_DNA"/>
</dbReference>
<gene>
    <name evidence="3" type="ORF">EC973_008113</name>
</gene>
<dbReference type="GO" id="GO:0016787">
    <property type="term" value="F:hydrolase activity"/>
    <property type="evidence" value="ECO:0007669"/>
    <property type="project" value="UniProtKB-KW"/>
</dbReference>
<evidence type="ECO:0000313" key="4">
    <source>
        <dbReference type="Proteomes" id="UP000605846"/>
    </source>
</evidence>
<proteinExistence type="predicted"/>
<evidence type="ECO:0000256" key="1">
    <source>
        <dbReference type="ARBA" id="ARBA00022801"/>
    </source>
</evidence>
<dbReference type="PANTHER" id="PTHR48081">
    <property type="entry name" value="AB HYDROLASE SUPERFAMILY PROTEIN C4A8.06C"/>
    <property type="match status" value="1"/>
</dbReference>
<dbReference type="Gene3D" id="3.40.50.1820">
    <property type="entry name" value="alpha/beta hydrolase"/>
    <property type="match status" value="1"/>
</dbReference>
<keyword evidence="4" id="KW-1185">Reference proteome</keyword>
<feature type="domain" description="BD-FAE-like" evidence="2">
    <location>
        <begin position="16"/>
        <end position="203"/>
    </location>
</feature>
<dbReference type="Proteomes" id="UP000605846">
    <property type="component" value="Unassembled WGS sequence"/>
</dbReference>
<dbReference type="PANTHER" id="PTHR48081:SF33">
    <property type="entry name" value="KYNURENINE FORMAMIDASE"/>
    <property type="match status" value="1"/>
</dbReference>
<name>A0A8H7BT84_9FUNG</name>
<protein>
    <recommendedName>
        <fullName evidence="2">BD-FAE-like domain-containing protein</fullName>
    </recommendedName>
</protein>
<dbReference type="Pfam" id="PF20434">
    <property type="entry name" value="BD-FAE"/>
    <property type="match status" value="1"/>
</dbReference>
<accession>A0A8H7BT84</accession>
<evidence type="ECO:0000259" key="2">
    <source>
        <dbReference type="Pfam" id="PF20434"/>
    </source>
</evidence>
<keyword evidence="1" id="KW-0378">Hydrolase</keyword>
<sequence length="272" mass="31574">MRFRDISYSPVSPSKLDVYHPEDLDQPAPMIVFIHGGSWSSGSKYLYSSFANTLREMGYVVIVPDYQKYPLVKADGMYDDIRQAIRWTHKHARKINGDVEMIYVMCGGTSGRTGHNLRRVYNIAEHLEHERKRGVDKISAMARAMGSTKSAFERNSPLEQIRKHKKVFELSEDIYDYMPRILFIHGEEDSIVPYTQSATMYTVLHEVIPKERQDDIDMRLPPYKRLGHAECVTALMPTCFRQNQLAKTLMRDIKEFIDTPESEQEDLVNDFE</sequence>
<dbReference type="AlphaFoldDB" id="A0A8H7BT84"/>
<evidence type="ECO:0000313" key="3">
    <source>
        <dbReference type="EMBL" id="KAF7727000.1"/>
    </source>
</evidence>
<dbReference type="InterPro" id="IPR050300">
    <property type="entry name" value="GDXG_lipolytic_enzyme"/>
</dbReference>
<organism evidence="3 4">
    <name type="scientific">Apophysomyces ossiformis</name>
    <dbReference type="NCBI Taxonomy" id="679940"/>
    <lineage>
        <taxon>Eukaryota</taxon>
        <taxon>Fungi</taxon>
        <taxon>Fungi incertae sedis</taxon>
        <taxon>Mucoromycota</taxon>
        <taxon>Mucoromycotina</taxon>
        <taxon>Mucoromycetes</taxon>
        <taxon>Mucorales</taxon>
        <taxon>Mucorineae</taxon>
        <taxon>Mucoraceae</taxon>
        <taxon>Apophysomyces</taxon>
    </lineage>
</organism>